<dbReference type="AlphaFoldDB" id="A0A839E7U7"/>
<proteinExistence type="inferred from homology"/>
<comment type="caution">
    <text evidence="10">The sequence shown here is derived from an EMBL/GenBank/DDBJ whole genome shotgun (WGS) entry which is preliminary data.</text>
</comment>
<dbReference type="InterPro" id="IPR042089">
    <property type="entry name" value="Peptidase_M13_dom_2"/>
</dbReference>
<dbReference type="SUPFAM" id="SSF55486">
    <property type="entry name" value="Metalloproteases ('zincins'), catalytic domain"/>
    <property type="match status" value="1"/>
</dbReference>
<keyword evidence="11" id="KW-1185">Reference proteome</keyword>
<feature type="domain" description="Peptidase M13 N-terminal" evidence="9">
    <location>
        <begin position="34"/>
        <end position="409"/>
    </location>
</feature>
<evidence type="ECO:0000256" key="5">
    <source>
        <dbReference type="ARBA" id="ARBA00022801"/>
    </source>
</evidence>
<evidence type="ECO:0000256" key="7">
    <source>
        <dbReference type="ARBA" id="ARBA00023049"/>
    </source>
</evidence>
<keyword evidence="7" id="KW-0482">Metalloprotease</keyword>
<dbReference type="PROSITE" id="PS51885">
    <property type="entry name" value="NEPRILYSIN"/>
    <property type="match status" value="1"/>
</dbReference>
<dbReference type="PANTHER" id="PTHR11733">
    <property type="entry name" value="ZINC METALLOPROTEASE FAMILY M13 NEPRILYSIN-RELATED"/>
    <property type="match status" value="1"/>
</dbReference>
<keyword evidence="6" id="KW-0862">Zinc</keyword>
<dbReference type="InterPro" id="IPR018497">
    <property type="entry name" value="Peptidase_M13_C"/>
</dbReference>
<dbReference type="InterPro" id="IPR008753">
    <property type="entry name" value="Peptidase_M13_N"/>
</dbReference>
<dbReference type="GO" id="GO:0016485">
    <property type="term" value="P:protein processing"/>
    <property type="evidence" value="ECO:0007669"/>
    <property type="project" value="TreeGrafter"/>
</dbReference>
<dbReference type="PANTHER" id="PTHR11733:SF167">
    <property type="entry name" value="FI17812P1-RELATED"/>
    <property type="match status" value="1"/>
</dbReference>
<dbReference type="EMBL" id="JACGWX010000006">
    <property type="protein sequence ID" value="MBA8848591.1"/>
    <property type="molecule type" value="Genomic_DNA"/>
</dbReference>
<accession>A0A839E7U7</accession>
<dbReference type="Gene3D" id="1.10.1380.10">
    <property type="entry name" value="Neutral endopeptidase , domain2"/>
    <property type="match status" value="1"/>
</dbReference>
<evidence type="ECO:0000256" key="4">
    <source>
        <dbReference type="ARBA" id="ARBA00022723"/>
    </source>
</evidence>
<evidence type="ECO:0000313" key="11">
    <source>
        <dbReference type="Proteomes" id="UP000585905"/>
    </source>
</evidence>
<comment type="similarity">
    <text evidence="2">Belongs to the peptidase M13 family.</text>
</comment>
<name>A0A839E7U7_9MICO</name>
<feature type="domain" description="Peptidase M13 C-terminal" evidence="8">
    <location>
        <begin position="461"/>
        <end position="664"/>
    </location>
</feature>
<protein>
    <submittedName>
        <fullName evidence="10">Putative endopeptidase</fullName>
        <ecNumber evidence="10">3.4.24.-</ecNumber>
    </submittedName>
</protein>
<dbReference type="InterPro" id="IPR024079">
    <property type="entry name" value="MetalloPept_cat_dom_sf"/>
</dbReference>
<keyword evidence="4" id="KW-0479">Metal-binding</keyword>
<evidence type="ECO:0000256" key="6">
    <source>
        <dbReference type="ARBA" id="ARBA00022833"/>
    </source>
</evidence>
<dbReference type="Pfam" id="PF01431">
    <property type="entry name" value="Peptidase_M13"/>
    <property type="match status" value="1"/>
</dbReference>
<evidence type="ECO:0000256" key="3">
    <source>
        <dbReference type="ARBA" id="ARBA00022670"/>
    </source>
</evidence>
<keyword evidence="3" id="KW-0645">Protease</keyword>
<dbReference type="PRINTS" id="PR00786">
    <property type="entry name" value="NEPRILYSIN"/>
</dbReference>
<organism evidence="10 11">
    <name type="scientific">Microcella alkalica</name>
    <dbReference type="NCBI Taxonomy" id="355930"/>
    <lineage>
        <taxon>Bacteria</taxon>
        <taxon>Bacillati</taxon>
        <taxon>Actinomycetota</taxon>
        <taxon>Actinomycetes</taxon>
        <taxon>Micrococcales</taxon>
        <taxon>Microbacteriaceae</taxon>
        <taxon>Microcella</taxon>
    </lineage>
</organism>
<dbReference type="RefSeq" id="WP_182491380.1">
    <property type="nucleotide sequence ID" value="NZ_BAAAOV010000006.1"/>
</dbReference>
<dbReference type="GO" id="GO:0005886">
    <property type="term" value="C:plasma membrane"/>
    <property type="evidence" value="ECO:0007669"/>
    <property type="project" value="TreeGrafter"/>
</dbReference>
<dbReference type="GO" id="GO:0004222">
    <property type="term" value="F:metalloendopeptidase activity"/>
    <property type="evidence" value="ECO:0007669"/>
    <property type="project" value="InterPro"/>
</dbReference>
<comment type="cofactor">
    <cofactor evidence="1">
        <name>Zn(2+)</name>
        <dbReference type="ChEBI" id="CHEBI:29105"/>
    </cofactor>
</comment>
<dbReference type="Gene3D" id="3.40.390.10">
    <property type="entry name" value="Collagenase (Catalytic Domain)"/>
    <property type="match status" value="1"/>
</dbReference>
<evidence type="ECO:0000256" key="1">
    <source>
        <dbReference type="ARBA" id="ARBA00001947"/>
    </source>
</evidence>
<dbReference type="InterPro" id="IPR000718">
    <property type="entry name" value="Peptidase_M13"/>
</dbReference>
<reference evidence="10 11" key="1">
    <citation type="submission" date="2020-07" db="EMBL/GenBank/DDBJ databases">
        <title>Sequencing the genomes of 1000 actinobacteria strains.</title>
        <authorList>
            <person name="Klenk H.-P."/>
        </authorList>
    </citation>
    <scope>NUCLEOTIDE SEQUENCE [LARGE SCALE GENOMIC DNA]</scope>
    <source>
        <strain evidence="10 11">DSM 19663</strain>
    </source>
</reference>
<keyword evidence="5 10" id="KW-0378">Hydrolase</keyword>
<gene>
    <name evidence="10" type="ORF">FHX53_002201</name>
</gene>
<evidence type="ECO:0000256" key="2">
    <source>
        <dbReference type="ARBA" id="ARBA00007357"/>
    </source>
</evidence>
<evidence type="ECO:0000259" key="8">
    <source>
        <dbReference type="Pfam" id="PF01431"/>
    </source>
</evidence>
<dbReference type="Proteomes" id="UP000585905">
    <property type="component" value="Unassembled WGS sequence"/>
</dbReference>
<dbReference type="GO" id="GO:0046872">
    <property type="term" value="F:metal ion binding"/>
    <property type="evidence" value="ECO:0007669"/>
    <property type="project" value="UniProtKB-KW"/>
</dbReference>
<dbReference type="Pfam" id="PF05649">
    <property type="entry name" value="Peptidase_M13_N"/>
    <property type="match status" value="1"/>
</dbReference>
<sequence length="667" mass="74756">MTDHAQPDPPPDANRTAVLRSGILTDDLDPGIRPQDDLYRHVNGAWVARTPIPADKARYGSFMVLAEEAEKAVRDIIVEAQSAEPGTLERKVGDLYASFMDEERIEALGATPLAPHLAAIDAIDDRDALIETIGRLERQGARGFVQLFVDNDPGDPERYLVFVEQGGLGLPDESYYREESHAATLAAYRGHVERMLALAGLDDAATRADRIVALETELASHHWDKVRNRDSQATYNLRTWAEWEAAAPGLDLARWRDAFGITERQLAEVVLRQPSFHEGLAGAIANRSLDDWTDWLRWSVIRSMASYLSRDFVDATFDFYGRTLTGTPEQRARWKRGVSVVEGAMGEAVGAVYVERHYPPEAKKAMDELIAKLIEAYRQSIAELEWMTAETRERALDKLSMFTPKIGYPVTWRDYSSLEVVPDDLVANVRASGEFEFQRELGKIGRPIDRDEWFMTPQTVNAYYNPGFNEIVFPAAILQFPFFDAGRDAAANYGAIGAVIGHEIGHGFDDQGSRYDGDGRLQDWWTRADRAAFEERTGSLIVQYDALSPREAPDHHVNGSLTIGENIGDLGGLGIAWKAYLLSLDGEEPPVIDGLTGAQRFFLSWAQAWQIAIRPEEAIRLLSIDPHSPNEFRCNQIVRNIGAFYEAFSVTPDDALWLDEEERVTIW</sequence>
<evidence type="ECO:0000259" key="9">
    <source>
        <dbReference type="Pfam" id="PF05649"/>
    </source>
</evidence>
<dbReference type="EC" id="3.4.24.-" evidence="10"/>
<dbReference type="CDD" id="cd08662">
    <property type="entry name" value="M13"/>
    <property type="match status" value="1"/>
</dbReference>
<evidence type="ECO:0000313" key="10">
    <source>
        <dbReference type="EMBL" id="MBA8848591.1"/>
    </source>
</evidence>